<sequence>MNNHDIKEKGQWQRYLENLFPQDKNILFSDIQPFHPLLISWVSPINPQFPSSLKSVRLSLIPFINFFFGSVRLEVKLILFWRELCQASSSFFLQEFHGKMWATFHPLPFLSFSFFSLF</sequence>
<evidence type="ECO:0000313" key="2">
    <source>
        <dbReference type="EMBL" id="KAA1081887.1"/>
    </source>
</evidence>
<accession>A0A5B0LQX8</accession>
<evidence type="ECO:0000313" key="4">
    <source>
        <dbReference type="Proteomes" id="UP000325313"/>
    </source>
</evidence>
<dbReference type="Proteomes" id="UP000324748">
    <property type="component" value="Unassembled WGS sequence"/>
</dbReference>
<dbReference type="EMBL" id="VSWC01000196">
    <property type="protein sequence ID" value="KAA1066506.1"/>
    <property type="molecule type" value="Genomic_DNA"/>
</dbReference>
<evidence type="ECO:0000313" key="1">
    <source>
        <dbReference type="EMBL" id="KAA1066506.1"/>
    </source>
</evidence>
<gene>
    <name evidence="1" type="ORF">PGT21_031825</name>
    <name evidence="2" type="ORF">PGTUg99_026675</name>
</gene>
<proteinExistence type="predicted"/>
<comment type="caution">
    <text evidence="1">The sequence shown here is derived from an EMBL/GenBank/DDBJ whole genome shotgun (WGS) entry which is preliminary data.</text>
</comment>
<reference evidence="3 4" key="1">
    <citation type="submission" date="2019-05" db="EMBL/GenBank/DDBJ databases">
        <title>Emergence of the Ug99 lineage of the wheat stem rust pathogen through somatic hybridization.</title>
        <authorList>
            <person name="Li F."/>
            <person name="Upadhyaya N.M."/>
            <person name="Sperschneider J."/>
            <person name="Matny O."/>
            <person name="Nguyen-Phuc H."/>
            <person name="Mago R."/>
            <person name="Raley C."/>
            <person name="Miller M.E."/>
            <person name="Silverstein K.A.T."/>
            <person name="Henningsen E."/>
            <person name="Hirsch C.D."/>
            <person name="Visser B."/>
            <person name="Pretorius Z.A."/>
            <person name="Steffenson B.J."/>
            <person name="Schwessinger B."/>
            <person name="Dodds P.N."/>
            <person name="Figueroa M."/>
        </authorList>
    </citation>
    <scope>NUCLEOTIDE SEQUENCE [LARGE SCALE GENOMIC DNA]</scope>
    <source>
        <strain evidence="1">21-0</strain>
        <strain evidence="2 4">Ug99</strain>
    </source>
</reference>
<keyword evidence="3" id="KW-1185">Reference proteome</keyword>
<dbReference type="AlphaFoldDB" id="A0A5B0LQX8"/>
<protein>
    <submittedName>
        <fullName evidence="1">Uncharacterized protein</fullName>
    </submittedName>
</protein>
<name>A0A5B0LQX8_PUCGR</name>
<organism evidence="1 3">
    <name type="scientific">Puccinia graminis f. sp. tritici</name>
    <dbReference type="NCBI Taxonomy" id="56615"/>
    <lineage>
        <taxon>Eukaryota</taxon>
        <taxon>Fungi</taxon>
        <taxon>Dikarya</taxon>
        <taxon>Basidiomycota</taxon>
        <taxon>Pucciniomycotina</taxon>
        <taxon>Pucciniomycetes</taxon>
        <taxon>Pucciniales</taxon>
        <taxon>Pucciniaceae</taxon>
        <taxon>Puccinia</taxon>
    </lineage>
</organism>
<dbReference type="Proteomes" id="UP000325313">
    <property type="component" value="Unassembled WGS sequence"/>
</dbReference>
<evidence type="ECO:0000313" key="3">
    <source>
        <dbReference type="Proteomes" id="UP000324748"/>
    </source>
</evidence>
<dbReference type="EMBL" id="VDEP01000440">
    <property type="protein sequence ID" value="KAA1081887.1"/>
    <property type="molecule type" value="Genomic_DNA"/>
</dbReference>